<comment type="caution">
    <text evidence="9">The sequence shown here is derived from an EMBL/GenBank/DDBJ whole genome shotgun (WGS) entry which is preliminary data.</text>
</comment>
<evidence type="ECO:0000259" key="8">
    <source>
        <dbReference type="Pfam" id="PF25183"/>
    </source>
</evidence>
<dbReference type="PANTHER" id="PTHR30069">
    <property type="entry name" value="TONB-DEPENDENT OUTER MEMBRANE RECEPTOR"/>
    <property type="match status" value="1"/>
</dbReference>
<dbReference type="RefSeq" id="WP_255902920.1">
    <property type="nucleotide sequence ID" value="NZ_JAFMZO010000003.1"/>
</dbReference>
<feature type="domain" description="TonB-dependent transporter Oar-like beta-barrel" evidence="8">
    <location>
        <begin position="237"/>
        <end position="306"/>
    </location>
</feature>
<keyword evidence="6" id="KW-0998">Cell outer membrane</keyword>
<keyword evidence="5" id="KW-0472">Membrane</keyword>
<evidence type="ECO:0000256" key="1">
    <source>
        <dbReference type="ARBA" id="ARBA00004571"/>
    </source>
</evidence>
<keyword evidence="10" id="KW-1185">Reference proteome</keyword>
<gene>
    <name evidence="9" type="ORF">ACFSJU_10335</name>
</gene>
<keyword evidence="2" id="KW-0813">Transport</keyword>
<dbReference type="InterPro" id="IPR037066">
    <property type="entry name" value="Plug_dom_sf"/>
</dbReference>
<keyword evidence="7" id="KW-0732">Signal</keyword>
<feature type="signal peptide" evidence="7">
    <location>
        <begin position="1"/>
        <end position="20"/>
    </location>
</feature>
<proteinExistence type="predicted"/>
<evidence type="ECO:0000256" key="7">
    <source>
        <dbReference type="SAM" id="SignalP"/>
    </source>
</evidence>
<evidence type="ECO:0000256" key="5">
    <source>
        <dbReference type="ARBA" id="ARBA00023136"/>
    </source>
</evidence>
<evidence type="ECO:0000256" key="4">
    <source>
        <dbReference type="ARBA" id="ARBA00022692"/>
    </source>
</evidence>
<reference evidence="10" key="1">
    <citation type="journal article" date="2019" name="Int. J. Syst. Evol. Microbiol.">
        <title>The Global Catalogue of Microorganisms (GCM) 10K type strain sequencing project: providing services to taxonomists for standard genome sequencing and annotation.</title>
        <authorList>
            <consortium name="The Broad Institute Genomics Platform"/>
            <consortium name="The Broad Institute Genome Sequencing Center for Infectious Disease"/>
            <person name="Wu L."/>
            <person name="Ma J."/>
        </authorList>
    </citation>
    <scope>NUCLEOTIDE SEQUENCE [LARGE SCALE GENOMIC DNA]</scope>
    <source>
        <strain evidence="10">KCTC 42217</strain>
    </source>
</reference>
<accession>A0ABW4ZM59</accession>
<dbReference type="InterPro" id="IPR057601">
    <property type="entry name" value="Oar-like_b-barrel"/>
</dbReference>
<dbReference type="InterPro" id="IPR008969">
    <property type="entry name" value="CarboxyPept-like_regulatory"/>
</dbReference>
<dbReference type="Proteomes" id="UP001597387">
    <property type="component" value="Unassembled WGS sequence"/>
</dbReference>
<dbReference type="InterPro" id="IPR039426">
    <property type="entry name" value="TonB-dep_rcpt-like"/>
</dbReference>
<dbReference type="Gene3D" id="2.40.170.20">
    <property type="entry name" value="TonB-dependent receptor, beta-barrel domain"/>
    <property type="match status" value="1"/>
</dbReference>
<name>A0ABW4ZM59_9SPHI</name>
<dbReference type="Pfam" id="PF25183">
    <property type="entry name" value="OMP_b-brl_4"/>
    <property type="match status" value="2"/>
</dbReference>
<evidence type="ECO:0000313" key="9">
    <source>
        <dbReference type="EMBL" id="MFD2162790.1"/>
    </source>
</evidence>
<sequence length="1038" mass="113838">MRRYLLITFLMLISAARLDAQVTSGSLTGTVKDDDGEPLIGATIKATHQPTGTAYGSTTNTEGRYTIPNMRVGGPYVVTISYLGFATETKNNISIQLGEPYLLNQVLRTGEVGLKEVVVVGTRDNIFNSRRTGASTSVSREQIEELPTLNRSLSDYWRLTPQSNGNSFGGQNSRFNNITIDGAVNNDVFAASSTAITPGSGSNTQPISLDAIQEIQVVLAPYDVSYGNFTGAGVNAVTRSGTNKFEGSAYFYTRSEKTVGKQPNGLKANEFTNGQYGFRLGGPVVKDKLFFFVNGELGRIESPSVLNAGDPGALLTVAQAQDIATSVQTKYGYDVGGFGVIPTKTQSDKVFGRLDWNINSKNQLMLRHNYIKAFDDAFTRTANNFRFGNNGGRNNNTQHISVLELRSSISKSLSNNLIIGYSTVRDARSTFGGLFPHVQINNINGSSSNQLNFGSERSSTSNQLDQDILELTDNFKVFLGNHTLTFGTHNEFFKFRNLFVNNRYGYWQFNSLEDFNNNKPLTAESTTPITSNPGEANFSAAQLGFYWQDEMLATPNLKLTIGFRVDIPVFNQTPERNPLAETAFGYKTNITPKSSPIPSPRFGFNYDVFGNKKLQLRGGTGLFTGRVPFVWLSNQFTNNGVLFATVNQRNPGPATFEPDPQKQSTVGGPVSTYELNLVGENFLLPQTFRSNFAADFKLPGGIVTTLEAIYNKTMNGISYSDINIKGRTGTLNPALSGGNDLRPTYGGKVSSTVTNAILLTNTSRGSSYTYTAQLQKAFNFGLNTSIAYTYGEARDINGGTSSTARSNWQFNQIVLDANNPQLDYSRWDLRHRIVGSLNYGVQYGKNKLFGTTFSMFYAGRSGEPVSYVYNGDLNGDGANQNDLIYVPRTASEIKLVPLSASGSNPALTTAQQWDELNSFIENDPYLRGRRGQYVERFGARMPWQHAFDVRLLQDLGGLVKGTTNRIQLSVDVFNVGNLINKEWGRGYSLGNNASTLINYSTSGGGGFTFRSPNGGTAYQVSQTSSRWEAQFGVRYIFN</sequence>
<protein>
    <submittedName>
        <fullName evidence="9">Carboxypeptidase regulatory-like domain-containing protein</fullName>
    </submittedName>
</protein>
<evidence type="ECO:0000256" key="6">
    <source>
        <dbReference type="ARBA" id="ARBA00023237"/>
    </source>
</evidence>
<dbReference type="SUPFAM" id="SSF56935">
    <property type="entry name" value="Porins"/>
    <property type="match status" value="1"/>
</dbReference>
<feature type="domain" description="TonB-dependent transporter Oar-like beta-barrel" evidence="8">
    <location>
        <begin position="342"/>
        <end position="980"/>
    </location>
</feature>
<dbReference type="Gene3D" id="2.60.40.1120">
    <property type="entry name" value="Carboxypeptidase-like, regulatory domain"/>
    <property type="match status" value="1"/>
</dbReference>
<dbReference type="Pfam" id="PF13620">
    <property type="entry name" value="CarboxypepD_reg"/>
    <property type="match status" value="1"/>
</dbReference>
<feature type="chain" id="PRO_5047069811" evidence="7">
    <location>
        <begin position="21"/>
        <end position="1038"/>
    </location>
</feature>
<evidence type="ECO:0000256" key="2">
    <source>
        <dbReference type="ARBA" id="ARBA00022448"/>
    </source>
</evidence>
<organism evidence="9 10">
    <name type="scientific">Paradesertivirga mongoliensis</name>
    <dbReference type="NCBI Taxonomy" id="2100740"/>
    <lineage>
        <taxon>Bacteria</taxon>
        <taxon>Pseudomonadati</taxon>
        <taxon>Bacteroidota</taxon>
        <taxon>Sphingobacteriia</taxon>
        <taxon>Sphingobacteriales</taxon>
        <taxon>Sphingobacteriaceae</taxon>
        <taxon>Paradesertivirga</taxon>
    </lineage>
</organism>
<dbReference type="InterPro" id="IPR036942">
    <property type="entry name" value="Beta-barrel_TonB_sf"/>
</dbReference>
<evidence type="ECO:0000313" key="10">
    <source>
        <dbReference type="Proteomes" id="UP001597387"/>
    </source>
</evidence>
<keyword evidence="3" id="KW-1134">Transmembrane beta strand</keyword>
<dbReference type="PANTHER" id="PTHR30069:SF46">
    <property type="entry name" value="OAR PROTEIN"/>
    <property type="match status" value="1"/>
</dbReference>
<dbReference type="SUPFAM" id="SSF49464">
    <property type="entry name" value="Carboxypeptidase regulatory domain-like"/>
    <property type="match status" value="1"/>
</dbReference>
<dbReference type="Gene3D" id="2.170.130.10">
    <property type="entry name" value="TonB-dependent receptor, plug domain"/>
    <property type="match status" value="1"/>
</dbReference>
<keyword evidence="4" id="KW-0812">Transmembrane</keyword>
<evidence type="ECO:0000256" key="3">
    <source>
        <dbReference type="ARBA" id="ARBA00022452"/>
    </source>
</evidence>
<dbReference type="EMBL" id="JBHUHZ010000001">
    <property type="protein sequence ID" value="MFD2162790.1"/>
    <property type="molecule type" value="Genomic_DNA"/>
</dbReference>
<comment type="subcellular location">
    <subcellularLocation>
        <location evidence="1">Cell outer membrane</location>
        <topology evidence="1">Multi-pass membrane protein</topology>
    </subcellularLocation>
</comment>